<dbReference type="AlphaFoldDB" id="A0A3M7SLX7"/>
<dbReference type="Proteomes" id="UP000276133">
    <property type="component" value="Unassembled WGS sequence"/>
</dbReference>
<comment type="caution">
    <text evidence="1">The sequence shown here is derived from an EMBL/GenBank/DDBJ whole genome shotgun (WGS) entry which is preliminary data.</text>
</comment>
<gene>
    <name evidence="1" type="ORF">BpHYR1_050678</name>
</gene>
<evidence type="ECO:0000313" key="2">
    <source>
        <dbReference type="Proteomes" id="UP000276133"/>
    </source>
</evidence>
<reference evidence="1 2" key="1">
    <citation type="journal article" date="2018" name="Sci. Rep.">
        <title>Genomic signatures of local adaptation to the degree of environmental predictability in rotifers.</title>
        <authorList>
            <person name="Franch-Gras L."/>
            <person name="Hahn C."/>
            <person name="Garcia-Roger E.M."/>
            <person name="Carmona M.J."/>
            <person name="Serra M."/>
            <person name="Gomez A."/>
        </authorList>
    </citation>
    <scope>NUCLEOTIDE SEQUENCE [LARGE SCALE GENOMIC DNA]</scope>
    <source>
        <strain evidence="1">HYR1</strain>
    </source>
</reference>
<organism evidence="1 2">
    <name type="scientific">Brachionus plicatilis</name>
    <name type="common">Marine rotifer</name>
    <name type="synonym">Brachionus muelleri</name>
    <dbReference type="NCBI Taxonomy" id="10195"/>
    <lineage>
        <taxon>Eukaryota</taxon>
        <taxon>Metazoa</taxon>
        <taxon>Spiralia</taxon>
        <taxon>Gnathifera</taxon>
        <taxon>Rotifera</taxon>
        <taxon>Eurotatoria</taxon>
        <taxon>Monogononta</taxon>
        <taxon>Pseudotrocha</taxon>
        <taxon>Ploima</taxon>
        <taxon>Brachionidae</taxon>
        <taxon>Brachionus</taxon>
    </lineage>
</organism>
<name>A0A3M7SLX7_BRAPC</name>
<keyword evidence="2" id="KW-1185">Reference proteome</keyword>
<dbReference type="EMBL" id="REGN01001135">
    <property type="protein sequence ID" value="RNA36736.1"/>
    <property type="molecule type" value="Genomic_DNA"/>
</dbReference>
<evidence type="ECO:0000313" key="1">
    <source>
        <dbReference type="EMBL" id="RNA36736.1"/>
    </source>
</evidence>
<accession>A0A3M7SLX7</accession>
<protein>
    <submittedName>
        <fullName evidence="1">Uncharacterized protein</fullName>
    </submittedName>
</protein>
<sequence length="63" mass="7679">MKLLEKWTFNKERRSNDRRIRNLFDRIFLLLFAINDNKMKTIYALANSKFINKKKDSSTQKII</sequence>
<proteinExistence type="predicted"/>